<dbReference type="Proteomes" id="UP000019384">
    <property type="component" value="Unassembled WGS sequence"/>
</dbReference>
<dbReference type="STRING" id="1382522.W6MHW0"/>
<dbReference type="PROSITE" id="PS00108">
    <property type="entry name" value="PROTEIN_KINASE_ST"/>
    <property type="match status" value="1"/>
</dbReference>
<dbReference type="Gene3D" id="3.30.200.20">
    <property type="entry name" value="Phosphorylase Kinase, domain 1"/>
    <property type="match status" value="1"/>
</dbReference>
<protein>
    <recommendedName>
        <fullName evidence="5">Protein kinase domain-containing protein</fullName>
    </recommendedName>
</protein>
<sequence>MLSNFKNLIKKKDHNSPVADEFRCYSEIIPRYRIEAQIGEGAFSKVFRALDTVRNEEIAIKIIDKSSMTIQQINGILKEIAIMSKLDHENIVKLLAYKNSSNSRYCYLFLELVQGGEIFNQIIKYTYFSEDLSRHVIVQVVRSIKYLHEQVGVVHRDIKPENLLFVPIPVVPTPVHEQRRRQSDDANKLDEGKFKVNVGAGGIGTVKLADFGLSKVLWDRNTNTPCGTVGYTAPEIVKDEYYSKSVDVWAIGCVLYTLLCGFPPFYDTDPRNLAEKVSKGEYCFLSPWWDEISKEAKDLVSNLLTLDPSKRYTLDEILQHPWILQNSQITEPAFDAPPPTTHNSQLYQHFNDTSESLQTPRAEAIKLMFDTSAAMHAGGNNMLAATAVGSPSHLTAFGIVEEENEDMDVIKTNAQHHIDHGSIYDSSISDSDSDSDSNSNWDHPSKSPMMRRRMSSSSIVKPRRQSTVSFLDSVKPRQLSRGHHNDIPRTPDPSRSVSSSLTMQTSESFDLKIGGSTMLLRRKRVGSSGCGPKAPEDDPSPSELDPPLASAIY</sequence>
<keyword evidence="1 3" id="KW-0547">Nucleotide-binding</keyword>
<dbReference type="PANTHER" id="PTHR24347">
    <property type="entry name" value="SERINE/THREONINE-PROTEIN KINASE"/>
    <property type="match status" value="1"/>
</dbReference>
<dbReference type="PROSITE" id="PS50011">
    <property type="entry name" value="PROTEIN_KINASE_DOM"/>
    <property type="match status" value="1"/>
</dbReference>
<dbReference type="InterPro" id="IPR017441">
    <property type="entry name" value="Protein_kinase_ATP_BS"/>
</dbReference>
<dbReference type="AlphaFoldDB" id="W6MHW0"/>
<keyword evidence="2 3" id="KW-0067">ATP-binding</keyword>
<reference evidence="6" key="2">
    <citation type="submission" date="2014-02" db="EMBL/GenBank/DDBJ databases">
        <title>Complete DNA sequence of /Kuraishia capsulata/ illustrates novel genomic features among budding yeasts (/Saccharomycotina/).</title>
        <authorList>
            <person name="Morales L."/>
            <person name="Noel B."/>
            <person name="Porcel B."/>
            <person name="Marcet-Houben M."/>
            <person name="Hullo M-F."/>
            <person name="Sacerdot C."/>
            <person name="Tekaia F."/>
            <person name="Leh-Louis V."/>
            <person name="Despons L."/>
            <person name="Khanna V."/>
            <person name="Aury J-M."/>
            <person name="Barbe V."/>
            <person name="Couloux A."/>
            <person name="Labadie K."/>
            <person name="Pelletier E."/>
            <person name="Souciet J-L."/>
            <person name="Boekhout T."/>
            <person name="Gabaldon T."/>
            <person name="Wincker P."/>
            <person name="Dujon B."/>
        </authorList>
    </citation>
    <scope>NUCLEOTIDE SEQUENCE</scope>
    <source>
        <strain evidence="6">CBS 1993</strain>
    </source>
</reference>
<dbReference type="GO" id="GO:0030447">
    <property type="term" value="P:filamentous growth"/>
    <property type="evidence" value="ECO:0007669"/>
    <property type="project" value="UniProtKB-ARBA"/>
</dbReference>
<reference evidence="6" key="1">
    <citation type="submission" date="2013-12" db="EMBL/GenBank/DDBJ databases">
        <authorList>
            <person name="Genoscope - CEA"/>
        </authorList>
    </citation>
    <scope>NUCLEOTIDE SEQUENCE</scope>
    <source>
        <strain evidence="6">CBS 1993</strain>
    </source>
</reference>
<feature type="domain" description="Protein kinase" evidence="5">
    <location>
        <begin position="32"/>
        <end position="323"/>
    </location>
</feature>
<dbReference type="Gene3D" id="1.10.510.10">
    <property type="entry name" value="Transferase(Phosphotransferase) domain 1"/>
    <property type="match status" value="1"/>
</dbReference>
<gene>
    <name evidence="6" type="ORF">KUCA_T00001910001</name>
</gene>
<proteinExistence type="predicted"/>
<evidence type="ECO:0000256" key="1">
    <source>
        <dbReference type="ARBA" id="ARBA00022741"/>
    </source>
</evidence>
<evidence type="ECO:0000256" key="2">
    <source>
        <dbReference type="ARBA" id="ARBA00022840"/>
    </source>
</evidence>
<evidence type="ECO:0000313" key="7">
    <source>
        <dbReference type="Proteomes" id="UP000019384"/>
    </source>
</evidence>
<feature type="compositionally biased region" description="Polar residues" evidence="4">
    <location>
        <begin position="493"/>
        <end position="508"/>
    </location>
</feature>
<dbReference type="GO" id="GO:0004672">
    <property type="term" value="F:protein kinase activity"/>
    <property type="evidence" value="ECO:0007669"/>
    <property type="project" value="InterPro"/>
</dbReference>
<keyword evidence="7" id="KW-1185">Reference proteome</keyword>
<accession>W6MHW0</accession>
<dbReference type="HOGENOM" id="CLU_006421_1_0_1"/>
<organism evidence="6 7">
    <name type="scientific">Kuraishia capsulata CBS 1993</name>
    <dbReference type="NCBI Taxonomy" id="1382522"/>
    <lineage>
        <taxon>Eukaryota</taxon>
        <taxon>Fungi</taxon>
        <taxon>Dikarya</taxon>
        <taxon>Ascomycota</taxon>
        <taxon>Saccharomycotina</taxon>
        <taxon>Pichiomycetes</taxon>
        <taxon>Pichiales</taxon>
        <taxon>Pichiaceae</taxon>
        <taxon>Kuraishia</taxon>
    </lineage>
</organism>
<dbReference type="SMART" id="SM00220">
    <property type="entry name" value="S_TKc"/>
    <property type="match status" value="1"/>
</dbReference>
<name>W6MHW0_9ASCO</name>
<evidence type="ECO:0000313" key="6">
    <source>
        <dbReference type="EMBL" id="CDK25939.1"/>
    </source>
</evidence>
<dbReference type="EMBL" id="HG793126">
    <property type="protein sequence ID" value="CDK25939.1"/>
    <property type="molecule type" value="Genomic_DNA"/>
</dbReference>
<evidence type="ECO:0000256" key="3">
    <source>
        <dbReference type="PROSITE-ProRule" id="PRU10141"/>
    </source>
</evidence>
<dbReference type="Pfam" id="PF00069">
    <property type="entry name" value="Pkinase"/>
    <property type="match status" value="1"/>
</dbReference>
<dbReference type="PROSITE" id="PS00107">
    <property type="entry name" value="PROTEIN_KINASE_ATP"/>
    <property type="match status" value="1"/>
</dbReference>
<feature type="compositionally biased region" description="Low complexity" evidence="4">
    <location>
        <begin position="541"/>
        <end position="553"/>
    </location>
</feature>
<dbReference type="RefSeq" id="XP_022457949.1">
    <property type="nucleotide sequence ID" value="XM_022604138.1"/>
</dbReference>
<evidence type="ECO:0000259" key="5">
    <source>
        <dbReference type="PROSITE" id="PS50011"/>
    </source>
</evidence>
<feature type="compositionally biased region" description="Low complexity" evidence="4">
    <location>
        <begin position="423"/>
        <end position="448"/>
    </location>
</feature>
<feature type="region of interest" description="Disordered" evidence="4">
    <location>
        <begin position="422"/>
        <end position="553"/>
    </location>
</feature>
<dbReference type="OrthoDB" id="1738954at2759"/>
<dbReference type="GO" id="GO:0005524">
    <property type="term" value="F:ATP binding"/>
    <property type="evidence" value="ECO:0007669"/>
    <property type="project" value="UniProtKB-UniRule"/>
</dbReference>
<dbReference type="InterPro" id="IPR000719">
    <property type="entry name" value="Prot_kinase_dom"/>
</dbReference>
<dbReference type="SUPFAM" id="SSF56112">
    <property type="entry name" value="Protein kinase-like (PK-like)"/>
    <property type="match status" value="1"/>
</dbReference>
<evidence type="ECO:0000256" key="4">
    <source>
        <dbReference type="SAM" id="MobiDB-lite"/>
    </source>
</evidence>
<dbReference type="GeneID" id="34519337"/>
<feature type="binding site" evidence="3">
    <location>
        <position position="61"/>
    </location>
    <ligand>
        <name>ATP</name>
        <dbReference type="ChEBI" id="CHEBI:30616"/>
    </ligand>
</feature>
<dbReference type="InterPro" id="IPR011009">
    <property type="entry name" value="Kinase-like_dom_sf"/>
</dbReference>
<dbReference type="InterPro" id="IPR008271">
    <property type="entry name" value="Ser/Thr_kinase_AS"/>
</dbReference>